<accession>A0ABT5DY69</accession>
<evidence type="ECO:0000313" key="3">
    <source>
        <dbReference type="Proteomes" id="UP001221686"/>
    </source>
</evidence>
<protein>
    <submittedName>
        <fullName evidence="2">ADYC domain-containing protein</fullName>
    </submittedName>
</protein>
<sequence>MFSVHKHTLVVAALSIGLVGCDEVAEHAQVGTPIDDGVTFRTVIDNGVQVNGPLVNGMRMNGMRMNGEVMNGMRMNGMRMNTSELDSFAITSGSLITALLDSIQRSGAELVDAEYEFDYEISPGSFENKRLKIFSVVQSGSDDDIYFNDVRYQVDATTWEYLCRDGASNPTEAIALNFAWDERTGSRIEYADAFTWACRGAALAKAVEWGYAPWRSVGATSLKDAHQAAVRMIRADYCGTGASHTVNGNPIDVSDKWGIQQPGTAWPVEAKWGPDGAVCLNTPRRLSWTRAAVIAECVAAGKGVLPTCSTTSPSENGGLLMTQTQAL</sequence>
<dbReference type="Pfam" id="PF20032">
    <property type="entry name" value="ADYC"/>
    <property type="match status" value="1"/>
</dbReference>
<evidence type="ECO:0000259" key="1">
    <source>
        <dbReference type="Pfam" id="PF20032"/>
    </source>
</evidence>
<comment type="caution">
    <text evidence="2">The sequence shown here is derived from an EMBL/GenBank/DDBJ whole genome shotgun (WGS) entry which is preliminary data.</text>
</comment>
<name>A0ABT5DY69_9BACT</name>
<dbReference type="Proteomes" id="UP001221686">
    <property type="component" value="Unassembled WGS sequence"/>
</dbReference>
<evidence type="ECO:0000313" key="2">
    <source>
        <dbReference type="EMBL" id="MDC0718572.1"/>
    </source>
</evidence>
<dbReference type="PROSITE" id="PS51257">
    <property type="entry name" value="PROKAR_LIPOPROTEIN"/>
    <property type="match status" value="1"/>
</dbReference>
<proteinExistence type="predicted"/>
<keyword evidence="3" id="KW-1185">Reference proteome</keyword>
<dbReference type="InterPro" id="IPR045426">
    <property type="entry name" value="ADYC"/>
</dbReference>
<dbReference type="EMBL" id="JAQNDL010000001">
    <property type="protein sequence ID" value="MDC0718572.1"/>
    <property type="molecule type" value="Genomic_DNA"/>
</dbReference>
<gene>
    <name evidence="2" type="ORF">POL25_16810</name>
</gene>
<feature type="domain" description="ADYC" evidence="1">
    <location>
        <begin position="107"/>
        <end position="285"/>
    </location>
</feature>
<reference evidence="2 3" key="1">
    <citation type="submission" date="2022-11" db="EMBL/GenBank/DDBJ databases">
        <title>Minimal conservation of predation-associated metabolite biosynthetic gene clusters underscores biosynthetic potential of Myxococcota including descriptions for ten novel species: Archangium lansinium sp. nov., Myxococcus landrumus sp. nov., Nannocystis bai.</title>
        <authorList>
            <person name="Ahearne A."/>
            <person name="Stevens C."/>
            <person name="Dowd S."/>
        </authorList>
    </citation>
    <scope>NUCLEOTIDE SEQUENCE [LARGE SCALE GENOMIC DNA]</scope>
    <source>
        <strain evidence="2 3">BB15-2</strain>
    </source>
</reference>
<organism evidence="2 3">
    <name type="scientific">Nannocystis bainbridge</name>
    <dbReference type="NCBI Taxonomy" id="2995303"/>
    <lineage>
        <taxon>Bacteria</taxon>
        <taxon>Pseudomonadati</taxon>
        <taxon>Myxococcota</taxon>
        <taxon>Polyangia</taxon>
        <taxon>Nannocystales</taxon>
        <taxon>Nannocystaceae</taxon>
        <taxon>Nannocystis</taxon>
    </lineage>
</organism>